<dbReference type="RefSeq" id="XP_039144414.1">
    <property type="nucleotide sequence ID" value="XM_039288480.1"/>
</dbReference>
<dbReference type="PANTHER" id="PTHR31662:SF28">
    <property type="entry name" value="MYB_SANT-LIKE DOMAIN-CONTAINING PROTEIN"/>
    <property type="match status" value="1"/>
</dbReference>
<evidence type="ECO:0000313" key="4">
    <source>
        <dbReference type="Proteomes" id="UP001515500"/>
    </source>
</evidence>
<dbReference type="GeneID" id="120281787"/>
<keyword evidence="4" id="KW-1185">Reference proteome</keyword>
<accession>A0AB40CYD5</accession>
<feature type="domain" description="Glabrous enhancer-binding protein-like DBD" evidence="3">
    <location>
        <begin position="66"/>
        <end position="151"/>
    </location>
</feature>
<reference evidence="5" key="1">
    <citation type="submission" date="2025-08" db="UniProtKB">
        <authorList>
            <consortium name="RefSeq"/>
        </authorList>
    </citation>
    <scope>IDENTIFICATION</scope>
</reference>
<dbReference type="Pfam" id="PF04504">
    <property type="entry name" value="GeBP-like_DBD"/>
    <property type="match status" value="1"/>
</dbReference>
<sequence length="261" mass="29237">MPTKRLTSPRSRKRPDISNPKPSPNPKKPKSSEFNAMQPRKSPRSRPATPGKLSDFATATSRSAPKKWTDSDEIALLKGVLAFRDKTGAVPAAQTIHSFYDSIKDSVSAPLDPSQAYNKIRRLKAFHLNNRRSGPTPHNAVIYELCSKIWGVNEKKGDGDDGDDDDADEDGDGDGDDNDKEEKEKGDEDVDYPHLSAFVALHRKEHLHLSGEFLNEGLKMIDPEKAKELEVRLMEHCRSVARIQVRRFELCKQVLKMLIGP</sequence>
<proteinExistence type="inferred from homology"/>
<evidence type="ECO:0000256" key="2">
    <source>
        <dbReference type="SAM" id="MobiDB-lite"/>
    </source>
</evidence>
<dbReference type="GO" id="GO:0005634">
    <property type="term" value="C:nucleus"/>
    <property type="evidence" value="ECO:0007669"/>
    <property type="project" value="TreeGrafter"/>
</dbReference>
<protein>
    <submittedName>
        <fullName evidence="5">STOREKEEPER protein-like</fullName>
    </submittedName>
</protein>
<dbReference type="PANTHER" id="PTHR31662">
    <property type="entry name" value="BNAANNG10740D PROTEIN-RELATED"/>
    <property type="match status" value="1"/>
</dbReference>
<gene>
    <name evidence="5" type="primary">LOC120281787</name>
</gene>
<dbReference type="AlphaFoldDB" id="A0AB40CYD5"/>
<dbReference type="InterPro" id="IPR053932">
    <property type="entry name" value="GeBP-like_DBD"/>
</dbReference>
<evidence type="ECO:0000256" key="1">
    <source>
        <dbReference type="ARBA" id="ARBA00010820"/>
    </source>
</evidence>
<dbReference type="GO" id="GO:0006355">
    <property type="term" value="P:regulation of DNA-templated transcription"/>
    <property type="evidence" value="ECO:0007669"/>
    <property type="project" value="InterPro"/>
</dbReference>
<comment type="similarity">
    <text evidence="1">Belongs to the GeBP family.</text>
</comment>
<evidence type="ECO:0000313" key="5">
    <source>
        <dbReference type="RefSeq" id="XP_039144414.1"/>
    </source>
</evidence>
<feature type="compositionally biased region" description="Acidic residues" evidence="2">
    <location>
        <begin position="160"/>
        <end position="179"/>
    </location>
</feature>
<feature type="region of interest" description="Disordered" evidence="2">
    <location>
        <begin position="154"/>
        <end position="189"/>
    </location>
</feature>
<name>A0AB40CYD5_DIOCR</name>
<dbReference type="Proteomes" id="UP001515500">
    <property type="component" value="Chromosome 18"/>
</dbReference>
<feature type="region of interest" description="Disordered" evidence="2">
    <location>
        <begin position="1"/>
        <end position="69"/>
    </location>
</feature>
<evidence type="ECO:0000259" key="3">
    <source>
        <dbReference type="Pfam" id="PF04504"/>
    </source>
</evidence>
<organism evidence="4 5">
    <name type="scientific">Dioscorea cayennensis subsp. rotundata</name>
    <name type="common">White Guinea yam</name>
    <name type="synonym">Dioscorea rotundata</name>
    <dbReference type="NCBI Taxonomy" id="55577"/>
    <lineage>
        <taxon>Eukaryota</taxon>
        <taxon>Viridiplantae</taxon>
        <taxon>Streptophyta</taxon>
        <taxon>Embryophyta</taxon>
        <taxon>Tracheophyta</taxon>
        <taxon>Spermatophyta</taxon>
        <taxon>Magnoliopsida</taxon>
        <taxon>Liliopsida</taxon>
        <taxon>Dioscoreales</taxon>
        <taxon>Dioscoreaceae</taxon>
        <taxon>Dioscorea</taxon>
    </lineage>
</organism>
<dbReference type="InterPro" id="IPR007592">
    <property type="entry name" value="GEBP"/>
</dbReference>